<dbReference type="PANTHER" id="PTHR21047">
    <property type="entry name" value="DTDP-6-DEOXY-D-GLUCOSE-3,5 EPIMERASE"/>
    <property type="match status" value="1"/>
</dbReference>
<accession>A0ABV0CYE1</accession>
<sequence>MIFHPTAIAGAFEIEPEMLQDERGTFARTFCAEIFGERGLVAEWRQCNISTNPRRGTLRGMHWQAEPHGEAKLVRATRGRVYDVALDLRPKSPSYRNWAAVELDERRANAFYIPPGCAHGFLTLEDDSALFYQMSTPYVPGAARCLRWDDPAFAIDWPSPPALIGARDAACPDFTEEVAP</sequence>
<dbReference type="Proteomes" id="UP001484535">
    <property type="component" value="Unassembled WGS sequence"/>
</dbReference>
<comment type="function">
    <text evidence="2">Catalyzes the epimerization of the C3' and C5'positions of dTDP-6-deoxy-D-xylo-4-hexulose, forming dTDP-6-deoxy-L-lyxo-4-hexulose.</text>
</comment>
<dbReference type="InterPro" id="IPR014710">
    <property type="entry name" value="RmlC-like_jellyroll"/>
</dbReference>
<proteinExistence type="predicted"/>
<evidence type="ECO:0000256" key="5">
    <source>
        <dbReference type="ARBA" id="ARBA00029758"/>
    </source>
</evidence>
<gene>
    <name evidence="8" type="ORF">ABDJ38_11920</name>
</gene>
<dbReference type="PANTHER" id="PTHR21047:SF2">
    <property type="entry name" value="THYMIDINE DIPHOSPHO-4-KETO-RHAMNOSE 3,5-EPIMERASE"/>
    <property type="match status" value="1"/>
</dbReference>
<comment type="caution">
    <text evidence="8">The sequence shown here is derived from an EMBL/GenBank/DDBJ whole genome shotgun (WGS) entry which is preliminary data.</text>
</comment>
<dbReference type="RefSeq" id="WP_346785339.1">
    <property type="nucleotide sequence ID" value="NZ_JBDLBR010000004.1"/>
</dbReference>
<protein>
    <recommendedName>
        <fullName evidence="4">dTDP-4-dehydrorhamnose 3,5-epimerase</fullName>
        <ecNumber evidence="3">5.1.3.13</ecNumber>
    </recommendedName>
    <alternativeName>
        <fullName evidence="6">Thymidine diphospho-4-keto-rhamnose 3,5-epimerase</fullName>
    </alternativeName>
    <alternativeName>
        <fullName evidence="5">dTDP-4-keto-6-deoxyglucose 3,5-epimerase</fullName>
    </alternativeName>
    <alternativeName>
        <fullName evidence="7">dTDP-6-deoxy-D-xylo-4-hexulose 3,5-epimerase</fullName>
    </alternativeName>
</protein>
<evidence type="ECO:0000256" key="3">
    <source>
        <dbReference type="ARBA" id="ARBA00012098"/>
    </source>
</evidence>
<evidence type="ECO:0000313" key="9">
    <source>
        <dbReference type="Proteomes" id="UP001484535"/>
    </source>
</evidence>
<dbReference type="Gene3D" id="2.60.120.10">
    <property type="entry name" value="Jelly Rolls"/>
    <property type="match status" value="1"/>
</dbReference>
<evidence type="ECO:0000256" key="4">
    <source>
        <dbReference type="ARBA" id="ARBA00019595"/>
    </source>
</evidence>
<evidence type="ECO:0000256" key="2">
    <source>
        <dbReference type="ARBA" id="ARBA00001997"/>
    </source>
</evidence>
<dbReference type="EC" id="5.1.3.13" evidence="3"/>
<reference evidence="8 9" key="1">
    <citation type="submission" date="2024-05" db="EMBL/GenBank/DDBJ databases">
        <authorList>
            <person name="Park S."/>
        </authorList>
    </citation>
    <scope>NUCLEOTIDE SEQUENCE [LARGE SCALE GENOMIC DNA]</scope>
    <source>
        <strain evidence="8 9">DGU5</strain>
    </source>
</reference>
<dbReference type="Pfam" id="PF00908">
    <property type="entry name" value="dTDP_sugar_isom"/>
    <property type="match status" value="1"/>
</dbReference>
<comment type="catalytic activity">
    <reaction evidence="1">
        <text>dTDP-4-dehydro-6-deoxy-alpha-D-glucose = dTDP-4-dehydro-beta-L-rhamnose</text>
        <dbReference type="Rhea" id="RHEA:16969"/>
        <dbReference type="ChEBI" id="CHEBI:57649"/>
        <dbReference type="ChEBI" id="CHEBI:62830"/>
        <dbReference type="EC" id="5.1.3.13"/>
    </reaction>
</comment>
<dbReference type="EMBL" id="JBDLBR010000004">
    <property type="protein sequence ID" value="MEN7537879.1"/>
    <property type="molecule type" value="Genomic_DNA"/>
</dbReference>
<dbReference type="InterPro" id="IPR011051">
    <property type="entry name" value="RmlC_Cupin_sf"/>
</dbReference>
<keyword evidence="9" id="KW-1185">Reference proteome</keyword>
<dbReference type="CDD" id="cd00438">
    <property type="entry name" value="cupin_RmlC"/>
    <property type="match status" value="1"/>
</dbReference>
<evidence type="ECO:0000256" key="7">
    <source>
        <dbReference type="ARBA" id="ARBA00033311"/>
    </source>
</evidence>
<organism evidence="8 9">
    <name type="scientific">Aurantiacibacter flavus</name>
    <dbReference type="NCBI Taxonomy" id="3145232"/>
    <lineage>
        <taxon>Bacteria</taxon>
        <taxon>Pseudomonadati</taxon>
        <taxon>Pseudomonadota</taxon>
        <taxon>Alphaproteobacteria</taxon>
        <taxon>Sphingomonadales</taxon>
        <taxon>Erythrobacteraceae</taxon>
        <taxon>Aurantiacibacter</taxon>
    </lineage>
</organism>
<evidence type="ECO:0000313" key="8">
    <source>
        <dbReference type="EMBL" id="MEN7537879.1"/>
    </source>
</evidence>
<name>A0ABV0CYE1_9SPHN</name>
<dbReference type="SUPFAM" id="SSF51182">
    <property type="entry name" value="RmlC-like cupins"/>
    <property type="match status" value="1"/>
</dbReference>
<evidence type="ECO:0000256" key="1">
    <source>
        <dbReference type="ARBA" id="ARBA00001298"/>
    </source>
</evidence>
<evidence type="ECO:0000256" key="6">
    <source>
        <dbReference type="ARBA" id="ARBA00031424"/>
    </source>
</evidence>
<dbReference type="InterPro" id="IPR000888">
    <property type="entry name" value="RmlC-like"/>
</dbReference>